<evidence type="ECO:0000313" key="1">
    <source>
        <dbReference type="EMBL" id="KAE8277537.1"/>
    </source>
</evidence>
<evidence type="ECO:0000313" key="2">
    <source>
        <dbReference type="Proteomes" id="UP000424527"/>
    </source>
</evidence>
<sequence length="152" mass="15610">MAALLPCLHFGTKRHLNRQVEAGGGRWREAAGHCLDTVQWLHCPAASCKQTLQQADMKTPLLASSAPDAPGPCPAARGGPVIGIIGSGDSQLCPSARGLRFQGGGGQPRPSRVTIGCSRWGGAAIAGGEAVDGSGGGWCSSRLPRALSTWWG</sequence>
<keyword evidence="2" id="KW-1185">Reference proteome</keyword>
<accession>A0A6G0HE81</accession>
<reference evidence="1 2" key="1">
    <citation type="submission" date="2019-07" db="EMBL/GenBank/DDBJ databases">
        <title>Chromosome genome assembly for large yellow croaker.</title>
        <authorList>
            <person name="Xiao S."/>
        </authorList>
    </citation>
    <scope>NUCLEOTIDE SEQUENCE [LARGE SCALE GENOMIC DNA]</scope>
    <source>
        <strain evidence="1">JMULYC20181020</strain>
        <tissue evidence="1">Muscle</tissue>
    </source>
</reference>
<comment type="caution">
    <text evidence="1">The sequence shown here is derived from an EMBL/GenBank/DDBJ whole genome shotgun (WGS) entry which is preliminary data.</text>
</comment>
<organism evidence="1 2">
    <name type="scientific">Larimichthys crocea</name>
    <name type="common">Large yellow croaker</name>
    <name type="synonym">Pseudosciaena crocea</name>
    <dbReference type="NCBI Taxonomy" id="215358"/>
    <lineage>
        <taxon>Eukaryota</taxon>
        <taxon>Metazoa</taxon>
        <taxon>Chordata</taxon>
        <taxon>Craniata</taxon>
        <taxon>Vertebrata</taxon>
        <taxon>Euteleostomi</taxon>
        <taxon>Actinopterygii</taxon>
        <taxon>Neopterygii</taxon>
        <taxon>Teleostei</taxon>
        <taxon>Neoteleostei</taxon>
        <taxon>Acanthomorphata</taxon>
        <taxon>Eupercaria</taxon>
        <taxon>Sciaenidae</taxon>
        <taxon>Larimichthys</taxon>
    </lineage>
</organism>
<dbReference type="Proteomes" id="UP000424527">
    <property type="component" value="Unassembled WGS sequence"/>
</dbReference>
<dbReference type="AlphaFoldDB" id="A0A6G0HE81"/>
<proteinExistence type="predicted"/>
<name>A0A6G0HE81_LARCR</name>
<protein>
    <submittedName>
        <fullName evidence="1">Uncharacterized protein</fullName>
    </submittedName>
</protein>
<gene>
    <name evidence="1" type="ORF">D5F01_LYC24501</name>
</gene>
<dbReference type="EMBL" id="REGW02000506">
    <property type="protein sequence ID" value="KAE8277537.1"/>
    <property type="molecule type" value="Genomic_DNA"/>
</dbReference>